<dbReference type="EMBL" id="CATQJL010000326">
    <property type="protein sequence ID" value="CAJ0609827.1"/>
    <property type="molecule type" value="Genomic_DNA"/>
</dbReference>
<dbReference type="AlphaFoldDB" id="A0AA36HFM3"/>
<dbReference type="Proteomes" id="UP001176961">
    <property type="component" value="Unassembled WGS sequence"/>
</dbReference>
<evidence type="ECO:0000313" key="2">
    <source>
        <dbReference type="Proteomes" id="UP001176961"/>
    </source>
</evidence>
<protein>
    <submittedName>
        <fullName evidence="1">Uncharacterized protein</fullName>
    </submittedName>
</protein>
<comment type="caution">
    <text evidence="1">The sequence shown here is derived from an EMBL/GenBank/DDBJ whole genome shotgun (WGS) entry which is preliminary data.</text>
</comment>
<keyword evidence="2" id="KW-1185">Reference proteome</keyword>
<name>A0AA36HFM3_CYLNA</name>
<sequence>MGSHLHPRGVVTGYVAQLLDLPSLLAMLLTGIILRNFCESLINVVHVCDEPYSFIYCKDGFWDGHTLRCSFRRCLGAVSPAVVIPALLDAGKAGMLYSNLLLLFL</sequence>
<evidence type="ECO:0000313" key="1">
    <source>
        <dbReference type="EMBL" id="CAJ0609827.1"/>
    </source>
</evidence>
<accession>A0AA36HFM3</accession>
<gene>
    <name evidence="1" type="ORF">CYNAS_LOCUS21810</name>
</gene>
<proteinExistence type="predicted"/>
<reference evidence="1" key="1">
    <citation type="submission" date="2023-07" db="EMBL/GenBank/DDBJ databases">
        <authorList>
            <consortium name="CYATHOMIX"/>
        </authorList>
    </citation>
    <scope>NUCLEOTIDE SEQUENCE</scope>
    <source>
        <strain evidence="1">N/A</strain>
    </source>
</reference>
<organism evidence="1 2">
    <name type="scientific">Cylicocyclus nassatus</name>
    <name type="common">Nematode worm</name>
    <dbReference type="NCBI Taxonomy" id="53992"/>
    <lineage>
        <taxon>Eukaryota</taxon>
        <taxon>Metazoa</taxon>
        <taxon>Ecdysozoa</taxon>
        <taxon>Nematoda</taxon>
        <taxon>Chromadorea</taxon>
        <taxon>Rhabditida</taxon>
        <taxon>Rhabditina</taxon>
        <taxon>Rhabditomorpha</taxon>
        <taxon>Strongyloidea</taxon>
        <taxon>Strongylidae</taxon>
        <taxon>Cylicocyclus</taxon>
    </lineage>
</organism>